<dbReference type="OrthoDB" id="4548523at2"/>
<dbReference type="RefSeq" id="WP_092554301.1">
    <property type="nucleotide sequence ID" value="NZ_FNPZ01000002.1"/>
</dbReference>
<evidence type="ECO:0000313" key="2">
    <source>
        <dbReference type="EMBL" id="SDZ14453.1"/>
    </source>
</evidence>
<keyword evidence="3" id="KW-1185">Reference proteome</keyword>
<feature type="compositionally biased region" description="Low complexity" evidence="1">
    <location>
        <begin position="199"/>
        <end position="210"/>
    </location>
</feature>
<name>A0A1H3QME0_9MICO</name>
<organism evidence="2 3">
    <name type="scientific">Herbiconiux ginsengi</name>
    <dbReference type="NCBI Taxonomy" id="381665"/>
    <lineage>
        <taxon>Bacteria</taxon>
        <taxon>Bacillati</taxon>
        <taxon>Actinomycetota</taxon>
        <taxon>Actinomycetes</taxon>
        <taxon>Micrococcales</taxon>
        <taxon>Microbacteriaceae</taxon>
        <taxon>Herbiconiux</taxon>
    </lineage>
</organism>
<dbReference type="InterPro" id="IPR034660">
    <property type="entry name" value="DinB/YfiT-like"/>
</dbReference>
<feature type="region of interest" description="Disordered" evidence="1">
    <location>
        <begin position="197"/>
        <end position="222"/>
    </location>
</feature>
<dbReference type="InterPro" id="IPR007061">
    <property type="entry name" value="MST-like"/>
</dbReference>
<dbReference type="AlphaFoldDB" id="A0A1H3QME0"/>
<dbReference type="SUPFAM" id="SSF109854">
    <property type="entry name" value="DinB/YfiT-like putative metalloenzymes"/>
    <property type="match status" value="1"/>
</dbReference>
<sequence>MTASDSSSETDPIADPAKAVLLDYLRVRRADLLAKLDGLGEYEVRRPMTPTGTNLLGLVKHVASVELGYFGEVFGRPTRELPWYAEGAEPDGDMWAFADETRAEIIELHRYSAEHSDATIEALPLDARGEVPWWTPERRVVTLQQILVHMIAETARHAGHADIIRESIDGAIGNGPVDPNIPQRSAAEWDAYRSRLETAARTAAAGEGAPSTPPPPPAPPVR</sequence>
<dbReference type="Pfam" id="PF04978">
    <property type="entry name" value="MST"/>
    <property type="match status" value="1"/>
</dbReference>
<protein>
    <recommendedName>
        <fullName evidence="4">DinB superfamily protein</fullName>
    </recommendedName>
</protein>
<dbReference type="Gene3D" id="1.20.120.450">
    <property type="entry name" value="dinb family like domain"/>
    <property type="match status" value="1"/>
</dbReference>
<evidence type="ECO:0000256" key="1">
    <source>
        <dbReference type="SAM" id="MobiDB-lite"/>
    </source>
</evidence>
<dbReference type="STRING" id="381665.SAMN05216554_2622"/>
<feature type="compositionally biased region" description="Pro residues" evidence="1">
    <location>
        <begin position="211"/>
        <end position="222"/>
    </location>
</feature>
<reference evidence="2 3" key="1">
    <citation type="submission" date="2016-10" db="EMBL/GenBank/DDBJ databases">
        <authorList>
            <person name="de Groot N.N."/>
        </authorList>
    </citation>
    <scope>NUCLEOTIDE SEQUENCE [LARGE SCALE GENOMIC DNA]</scope>
    <source>
        <strain evidence="2 3">CGMCC 4.3491</strain>
    </source>
</reference>
<proteinExistence type="predicted"/>
<dbReference type="Proteomes" id="UP000198891">
    <property type="component" value="Unassembled WGS sequence"/>
</dbReference>
<evidence type="ECO:0008006" key="4">
    <source>
        <dbReference type="Google" id="ProtNLM"/>
    </source>
</evidence>
<gene>
    <name evidence="2" type="ORF">SAMN05216554_2622</name>
</gene>
<dbReference type="EMBL" id="FNPZ01000002">
    <property type="protein sequence ID" value="SDZ14453.1"/>
    <property type="molecule type" value="Genomic_DNA"/>
</dbReference>
<evidence type="ECO:0000313" key="3">
    <source>
        <dbReference type="Proteomes" id="UP000198891"/>
    </source>
</evidence>
<accession>A0A1H3QME0</accession>